<keyword evidence="9" id="KW-1185">Reference proteome</keyword>
<comment type="caution">
    <text evidence="8">The sequence shown here is derived from an EMBL/GenBank/DDBJ whole genome shotgun (WGS) entry which is preliminary data.</text>
</comment>
<feature type="transmembrane region" description="Helical" evidence="6">
    <location>
        <begin position="126"/>
        <end position="145"/>
    </location>
</feature>
<evidence type="ECO:0000256" key="6">
    <source>
        <dbReference type="SAM" id="Phobius"/>
    </source>
</evidence>
<dbReference type="PANTHER" id="PTHR23502:SF60">
    <property type="entry name" value="MAJOR FACILITATOR SUPERFAMILY (MFS) PROFILE DOMAIN-CONTAINING PROTEIN-RELATED"/>
    <property type="match status" value="1"/>
</dbReference>
<dbReference type="Gene3D" id="1.20.1250.20">
    <property type="entry name" value="MFS general substrate transporter like domains"/>
    <property type="match status" value="1"/>
</dbReference>
<reference evidence="8" key="1">
    <citation type="journal article" date="2020" name="Stud. Mycol.">
        <title>101 Dothideomycetes genomes: a test case for predicting lifestyles and emergence of pathogens.</title>
        <authorList>
            <person name="Haridas S."/>
            <person name="Albert R."/>
            <person name="Binder M."/>
            <person name="Bloem J."/>
            <person name="Labutti K."/>
            <person name="Salamov A."/>
            <person name="Andreopoulos B."/>
            <person name="Baker S."/>
            <person name="Barry K."/>
            <person name="Bills G."/>
            <person name="Bluhm B."/>
            <person name="Cannon C."/>
            <person name="Castanera R."/>
            <person name="Culley D."/>
            <person name="Daum C."/>
            <person name="Ezra D."/>
            <person name="Gonzalez J."/>
            <person name="Henrissat B."/>
            <person name="Kuo A."/>
            <person name="Liang C."/>
            <person name="Lipzen A."/>
            <person name="Lutzoni F."/>
            <person name="Magnuson J."/>
            <person name="Mondo S."/>
            <person name="Nolan M."/>
            <person name="Ohm R."/>
            <person name="Pangilinan J."/>
            <person name="Park H.-J."/>
            <person name="Ramirez L."/>
            <person name="Alfaro M."/>
            <person name="Sun H."/>
            <person name="Tritt A."/>
            <person name="Yoshinaga Y."/>
            <person name="Zwiers L.-H."/>
            <person name="Turgeon B."/>
            <person name="Goodwin S."/>
            <person name="Spatafora J."/>
            <person name="Crous P."/>
            <person name="Grigoriev I."/>
        </authorList>
    </citation>
    <scope>NUCLEOTIDE SEQUENCE</scope>
    <source>
        <strain evidence="8">CBS 125425</strain>
    </source>
</reference>
<evidence type="ECO:0000256" key="3">
    <source>
        <dbReference type="ARBA" id="ARBA00022989"/>
    </source>
</evidence>
<protein>
    <submittedName>
        <fullName evidence="8">Major facilitator superfamily transporter</fullName>
    </submittedName>
</protein>
<dbReference type="InterPro" id="IPR005829">
    <property type="entry name" value="Sugar_transporter_CS"/>
</dbReference>
<proteinExistence type="predicted"/>
<feature type="transmembrane region" description="Helical" evidence="6">
    <location>
        <begin position="401"/>
        <end position="426"/>
    </location>
</feature>
<dbReference type="CDD" id="cd17323">
    <property type="entry name" value="MFS_Tpo1_MDR_like"/>
    <property type="match status" value="1"/>
</dbReference>
<feature type="region of interest" description="Disordered" evidence="5">
    <location>
        <begin position="1"/>
        <end position="24"/>
    </location>
</feature>
<feature type="transmembrane region" description="Helical" evidence="6">
    <location>
        <begin position="151"/>
        <end position="173"/>
    </location>
</feature>
<keyword evidence="2 6" id="KW-0812">Transmembrane</keyword>
<dbReference type="FunFam" id="1.20.1250.20:FF:000011">
    <property type="entry name" value="MFS multidrug transporter, putative"/>
    <property type="match status" value="1"/>
</dbReference>
<dbReference type="Pfam" id="PF07690">
    <property type="entry name" value="MFS_1"/>
    <property type="match status" value="1"/>
</dbReference>
<sequence>MAASHPEIEPNAVAQPEKGLRQPHATHAAVAPEETIIVDWDGECDPNNPLNWSLPRKWFTTILTSLGGLVTLMSGPMLAPALGVIGHDLEISAAEASMALSIFILAFAFGPLVLAPLSEVFGRRPIWIVGCTWYIIWNTVCGVSTNKGLMIAGRFLAGLGASAEFAVSGPIANDCWSPEDRGKSFTVRAVVPLLGPALGPIIGGVMVQELSWRWLFFVLSIFDAFILLLFIIFLPETHRQTLLSRKATSMRKSTGDSYYTRDDLSSPTLSSRLKLGLVRPFRLLITQPVVQLVSLLLGYQFGLLYIVHSTFANMWIEVYGQSPAASGLHYLAIVTGCILGAIVAGWGMDRIWMTLKEKNGGRTKPENRVPLIVPGAILFPIGLLWYGWSAQRRLHWVMSDIGVAIFGFAYLASVQAAQAYIVDAFLDYTASATAASQFLRNIFAFAFPIFAPALYSTLGYGVGNTLLAAVAVLFGIPGPYLLWRFGERLREKGGIIR</sequence>
<organism evidence="8 9">
    <name type="scientific">Polyplosphaeria fusca</name>
    <dbReference type="NCBI Taxonomy" id="682080"/>
    <lineage>
        <taxon>Eukaryota</taxon>
        <taxon>Fungi</taxon>
        <taxon>Dikarya</taxon>
        <taxon>Ascomycota</taxon>
        <taxon>Pezizomycotina</taxon>
        <taxon>Dothideomycetes</taxon>
        <taxon>Pleosporomycetidae</taxon>
        <taxon>Pleosporales</taxon>
        <taxon>Tetraplosphaeriaceae</taxon>
        <taxon>Polyplosphaeria</taxon>
    </lineage>
</organism>
<gene>
    <name evidence="8" type="ORF">EJ04DRAFT_586001</name>
</gene>
<dbReference type="AlphaFoldDB" id="A0A9P4R7X9"/>
<dbReference type="PROSITE" id="PS00216">
    <property type="entry name" value="SUGAR_TRANSPORT_1"/>
    <property type="match status" value="1"/>
</dbReference>
<dbReference type="EMBL" id="ML996108">
    <property type="protein sequence ID" value="KAF2738581.1"/>
    <property type="molecule type" value="Genomic_DNA"/>
</dbReference>
<feature type="transmembrane region" description="Helical" evidence="6">
    <location>
        <begin position="289"/>
        <end position="308"/>
    </location>
</feature>
<evidence type="ECO:0000313" key="9">
    <source>
        <dbReference type="Proteomes" id="UP000799444"/>
    </source>
</evidence>
<feature type="transmembrane region" description="Helical" evidence="6">
    <location>
        <begin position="58"/>
        <end position="79"/>
    </location>
</feature>
<feature type="domain" description="Major facilitator superfamily (MFS) profile" evidence="7">
    <location>
        <begin position="60"/>
        <end position="480"/>
    </location>
</feature>
<keyword evidence="3 6" id="KW-1133">Transmembrane helix</keyword>
<name>A0A9P4R7X9_9PLEO</name>
<dbReference type="GO" id="GO:0140115">
    <property type="term" value="P:export across plasma membrane"/>
    <property type="evidence" value="ECO:0007669"/>
    <property type="project" value="UniProtKB-ARBA"/>
</dbReference>
<feature type="transmembrane region" description="Helical" evidence="6">
    <location>
        <begin position="328"/>
        <end position="348"/>
    </location>
</feature>
<accession>A0A9P4R7X9</accession>
<feature type="transmembrane region" description="Helical" evidence="6">
    <location>
        <begin position="438"/>
        <end position="455"/>
    </location>
</feature>
<comment type="subcellular location">
    <subcellularLocation>
        <location evidence="1">Membrane</location>
        <topology evidence="1">Multi-pass membrane protein</topology>
    </subcellularLocation>
</comment>
<evidence type="ECO:0000256" key="5">
    <source>
        <dbReference type="SAM" id="MobiDB-lite"/>
    </source>
</evidence>
<keyword evidence="4 6" id="KW-0472">Membrane</keyword>
<dbReference type="GO" id="GO:0016020">
    <property type="term" value="C:membrane"/>
    <property type="evidence" value="ECO:0007669"/>
    <property type="project" value="UniProtKB-SubCell"/>
</dbReference>
<dbReference type="PANTHER" id="PTHR23502">
    <property type="entry name" value="MAJOR FACILITATOR SUPERFAMILY"/>
    <property type="match status" value="1"/>
</dbReference>
<dbReference type="GO" id="GO:0022857">
    <property type="term" value="F:transmembrane transporter activity"/>
    <property type="evidence" value="ECO:0007669"/>
    <property type="project" value="InterPro"/>
</dbReference>
<feature type="transmembrane region" description="Helical" evidence="6">
    <location>
        <begin position="91"/>
        <end position="114"/>
    </location>
</feature>
<dbReference type="InterPro" id="IPR036259">
    <property type="entry name" value="MFS_trans_sf"/>
</dbReference>
<evidence type="ECO:0000256" key="1">
    <source>
        <dbReference type="ARBA" id="ARBA00004141"/>
    </source>
</evidence>
<evidence type="ECO:0000256" key="2">
    <source>
        <dbReference type="ARBA" id="ARBA00022692"/>
    </source>
</evidence>
<dbReference type="PROSITE" id="PS50850">
    <property type="entry name" value="MFS"/>
    <property type="match status" value="1"/>
</dbReference>
<evidence type="ECO:0000256" key="4">
    <source>
        <dbReference type="ARBA" id="ARBA00023136"/>
    </source>
</evidence>
<feature type="transmembrane region" description="Helical" evidence="6">
    <location>
        <begin position="369"/>
        <end position="389"/>
    </location>
</feature>
<dbReference type="InterPro" id="IPR011701">
    <property type="entry name" value="MFS"/>
</dbReference>
<feature type="transmembrane region" description="Helical" evidence="6">
    <location>
        <begin position="461"/>
        <end position="483"/>
    </location>
</feature>
<dbReference type="InterPro" id="IPR020846">
    <property type="entry name" value="MFS_dom"/>
</dbReference>
<dbReference type="GO" id="GO:0042908">
    <property type="term" value="P:xenobiotic transport"/>
    <property type="evidence" value="ECO:0007669"/>
    <property type="project" value="UniProtKB-ARBA"/>
</dbReference>
<evidence type="ECO:0000313" key="8">
    <source>
        <dbReference type="EMBL" id="KAF2738581.1"/>
    </source>
</evidence>
<evidence type="ECO:0000259" key="7">
    <source>
        <dbReference type="PROSITE" id="PS50850"/>
    </source>
</evidence>
<feature type="transmembrane region" description="Helical" evidence="6">
    <location>
        <begin position="214"/>
        <end position="235"/>
    </location>
</feature>
<feature type="transmembrane region" description="Helical" evidence="6">
    <location>
        <begin position="185"/>
        <end position="208"/>
    </location>
</feature>
<dbReference type="SUPFAM" id="SSF103473">
    <property type="entry name" value="MFS general substrate transporter"/>
    <property type="match status" value="1"/>
</dbReference>
<dbReference type="OrthoDB" id="6770063at2759"/>
<dbReference type="Proteomes" id="UP000799444">
    <property type="component" value="Unassembled WGS sequence"/>
</dbReference>